<proteinExistence type="predicted"/>
<dbReference type="InterPro" id="IPR027231">
    <property type="entry name" value="Semaphorin"/>
</dbReference>
<dbReference type="InterPro" id="IPR000884">
    <property type="entry name" value="TSP1_rpt"/>
</dbReference>
<evidence type="ECO:0000256" key="6">
    <source>
        <dbReference type="ARBA" id="ARBA00022989"/>
    </source>
</evidence>
<keyword evidence="7 12" id="KW-0472">Membrane</keyword>
<dbReference type="GO" id="GO:0030335">
    <property type="term" value="P:positive regulation of cell migration"/>
    <property type="evidence" value="ECO:0007669"/>
    <property type="project" value="TreeGrafter"/>
</dbReference>
<dbReference type="Gene3D" id="2.130.10.10">
    <property type="entry name" value="YVTN repeat-like/Quinoprotein amine dehydrogenase"/>
    <property type="match status" value="1"/>
</dbReference>
<evidence type="ECO:0000256" key="11">
    <source>
        <dbReference type="SAM" id="MobiDB-lite"/>
    </source>
</evidence>
<keyword evidence="15" id="KW-1185">Reference proteome</keyword>
<feature type="region of interest" description="Disordered" evidence="11">
    <location>
        <begin position="304"/>
        <end position="332"/>
    </location>
</feature>
<dbReference type="SUPFAM" id="SSF101912">
    <property type="entry name" value="Sema domain"/>
    <property type="match status" value="1"/>
</dbReference>
<evidence type="ECO:0000256" key="13">
    <source>
        <dbReference type="SAM" id="SignalP"/>
    </source>
</evidence>
<dbReference type="PANTHER" id="PTHR11036">
    <property type="entry name" value="SEMAPHORIN"/>
    <property type="match status" value="1"/>
</dbReference>
<dbReference type="Proteomes" id="UP001318040">
    <property type="component" value="Chromosome 10"/>
</dbReference>
<dbReference type="SMART" id="SM00209">
    <property type="entry name" value="TSP1"/>
    <property type="match status" value="5"/>
</dbReference>
<dbReference type="AlphaFoldDB" id="A0AAJ7SWV1"/>
<protein>
    <submittedName>
        <fullName evidence="16">Semaphorin-5A-like isoform X1</fullName>
    </submittedName>
</protein>
<gene>
    <name evidence="16" type="primary">LOC116940836</name>
</gene>
<evidence type="ECO:0000256" key="7">
    <source>
        <dbReference type="ARBA" id="ARBA00023136"/>
    </source>
</evidence>
<evidence type="ECO:0000256" key="10">
    <source>
        <dbReference type="PROSITE-ProRule" id="PRU00352"/>
    </source>
</evidence>
<dbReference type="InterPro" id="IPR016201">
    <property type="entry name" value="PSI"/>
</dbReference>
<keyword evidence="13" id="KW-0732">Signal</keyword>
<dbReference type="Pfam" id="PF01403">
    <property type="entry name" value="Sema"/>
    <property type="match status" value="1"/>
</dbReference>
<dbReference type="FunFam" id="2.20.100.10:FF:000021">
    <property type="entry name" value="semaphorin-5B isoform X1"/>
    <property type="match status" value="1"/>
</dbReference>
<dbReference type="Pfam" id="PF23260">
    <property type="entry name" value="TSP1_2"/>
    <property type="match status" value="1"/>
</dbReference>
<comment type="caution">
    <text evidence="10">Lacks conserved residue(s) required for the propagation of feature annotation.</text>
</comment>
<evidence type="ECO:0000256" key="9">
    <source>
        <dbReference type="ARBA" id="ARBA00023180"/>
    </source>
</evidence>
<dbReference type="GO" id="GO:0045499">
    <property type="term" value="F:chemorepellent activity"/>
    <property type="evidence" value="ECO:0007669"/>
    <property type="project" value="TreeGrafter"/>
</dbReference>
<dbReference type="KEGG" id="pmrn:116940836"/>
<reference evidence="16" key="1">
    <citation type="submission" date="2025-08" db="UniProtKB">
        <authorList>
            <consortium name="RefSeq"/>
        </authorList>
    </citation>
    <scope>IDENTIFICATION</scope>
    <source>
        <tissue evidence="16">Sperm</tissue>
    </source>
</reference>
<dbReference type="PROSITE" id="PS50092">
    <property type="entry name" value="TSP1"/>
    <property type="match status" value="6"/>
</dbReference>
<dbReference type="Pfam" id="PF00090">
    <property type="entry name" value="TSP_1"/>
    <property type="match status" value="5"/>
</dbReference>
<evidence type="ECO:0000256" key="5">
    <source>
        <dbReference type="ARBA" id="ARBA00022902"/>
    </source>
</evidence>
<dbReference type="SUPFAM" id="SSF103575">
    <property type="entry name" value="Plexin repeat"/>
    <property type="match status" value="1"/>
</dbReference>
<evidence type="ECO:0000256" key="1">
    <source>
        <dbReference type="ARBA" id="ARBA00004167"/>
    </source>
</evidence>
<keyword evidence="5" id="KW-0524">Neurogenesis</keyword>
<name>A0AAJ7SWV1_PETMA</name>
<evidence type="ECO:0000256" key="8">
    <source>
        <dbReference type="ARBA" id="ARBA00023157"/>
    </source>
</evidence>
<dbReference type="RefSeq" id="XP_032806964.1">
    <property type="nucleotide sequence ID" value="XM_032951073.1"/>
</dbReference>
<comment type="subcellular location">
    <subcellularLocation>
        <location evidence="1">Membrane</location>
        <topology evidence="1">Single-pass membrane protein</topology>
    </subcellularLocation>
</comment>
<dbReference type="InterPro" id="IPR015943">
    <property type="entry name" value="WD40/YVTN_repeat-like_dom_sf"/>
</dbReference>
<dbReference type="GO" id="GO:0030215">
    <property type="term" value="F:semaphorin receptor binding"/>
    <property type="evidence" value="ECO:0007669"/>
    <property type="project" value="InterPro"/>
</dbReference>
<evidence type="ECO:0000256" key="12">
    <source>
        <dbReference type="SAM" id="Phobius"/>
    </source>
</evidence>
<dbReference type="InterPro" id="IPR001627">
    <property type="entry name" value="Semap_dom"/>
</dbReference>
<dbReference type="GeneID" id="116940836"/>
<evidence type="ECO:0000259" key="14">
    <source>
        <dbReference type="PROSITE" id="PS51004"/>
    </source>
</evidence>
<dbReference type="InterPro" id="IPR036352">
    <property type="entry name" value="Semap_dom_sf"/>
</dbReference>
<feature type="signal peptide" evidence="13">
    <location>
        <begin position="1"/>
        <end position="45"/>
    </location>
</feature>
<feature type="chain" id="PRO_5042463727" evidence="13">
    <location>
        <begin position="46"/>
        <end position="1208"/>
    </location>
</feature>
<evidence type="ECO:0000256" key="3">
    <source>
        <dbReference type="ARBA" id="ARBA00022737"/>
    </source>
</evidence>
<keyword evidence="9" id="KW-0325">Glycoprotein</keyword>
<dbReference type="Gene3D" id="3.30.1680.10">
    <property type="entry name" value="ligand-binding face of the semaphorins, domain 2"/>
    <property type="match status" value="1"/>
</dbReference>
<dbReference type="PROSITE" id="PS51004">
    <property type="entry name" value="SEMA"/>
    <property type="match status" value="1"/>
</dbReference>
<dbReference type="PRINTS" id="PR01705">
    <property type="entry name" value="TSP1REPEAT"/>
</dbReference>
<dbReference type="GO" id="GO:0001755">
    <property type="term" value="P:neural crest cell migration"/>
    <property type="evidence" value="ECO:0007669"/>
    <property type="project" value="TreeGrafter"/>
</dbReference>
<dbReference type="InterPro" id="IPR036383">
    <property type="entry name" value="TSP1_rpt_sf"/>
</dbReference>
<sequence length="1208" mass="128927">MPSRPPHLGPYRPPLPPPLARSAAVASLLARLAVCLVALAALGRAGPEDSEQCARKEHPRSSLADVSPWLHNFTFSGAVNFSQIAFDPSRGQLIVGARNYLFRLSMSNLSLIQATEWSCTETTKSSCFSKGKSEEECHNYVRVLLVRGSRLFSCGTNAFSPICTDRTLGNMNRVLDTINGVARCPYDPRQSSATLLTARGELYAATAVDFAGRDPALYRSLGGQPTLRTAQYNSRWLNEPNFVLAWEAGGFVYVAFRELAVEQECGRRVVSRVARVCANDLGGRFLLEDTWTTYMKARLDCSGSSSGTASSGAGGAGAAGSGSSGSRRGNAAPEYPELRSAVYLPEAGLLYGLFSTSGSGPQASAVCAYNISSIAGAFNGAFKYQEGPRAAWMVHPNPNPNFQCGRVSEGPNVNLTERSLADAQRLLLMSEAVAPLGGRPVIAQPEVRLSHVAVHSMAAAAASSSGRTAVQHILYLATERGTVQKVAAATGCVIDEMELLPAVQQQPIRALRVDPGGEALFVGVDGGVLRLPLERCSTHGTESACLRARDPYCGWDGILRSCIRLRENWDARRSWRQDLTSCPVRNLTVDGGPGPWSAWEPCQHWDGDVGGSSAGGSSCQCRRRACDSPVPGCGGRPCPGPSVQVANCSRNGGWTPWSTWSGCSASCGMGFQARQRSCSNPSPRHGGRVCVGQSREERSHKQTKRQYYWFCNERARCPVPASWAPWSPWEPCSAPCGGGTRTRRRTCTADDAGDTACTGCDAEHEACSLDPCPETRRSTPWTPWVPVAGGGGGNASARGRHEQRFRYTCRARLAEPGGLDASRRKVEMRFCAAGTAGTAGGADECSIEGDVGLRAGGAAATSTAWSPWAAWSQCSHRCGRGFRSRRRVCGAAGGAGAAMLTGQQQQQQSQQQQQCPGTPTEFQECNLQACPVDGGWSCWISWSACSATCGGGHRQRSRACTHPPPAHGGDICLGLHTEEALCNTQSCPDGWSEWSTWSECGVSGGRRYRSRLCTAPFPDVRRCPGNSTEERGCPLHPNAIEIPVNVAYSTKEDKRKCGEFSLAHVVAAGLTCGLLGCLLALLLVSWRRRCCCCCCGGDAARGGGASRGATLALARLPRGPPPPSGLLAGPLRAPGGQGPASLNPGLSPALSGLNTTKLDKYDSLEAIKVLNKNYLMNEENTKCINSHIHTTKTFANTLYSDLKKYDDY</sequence>
<dbReference type="GO" id="GO:0005886">
    <property type="term" value="C:plasma membrane"/>
    <property type="evidence" value="ECO:0007669"/>
    <property type="project" value="TreeGrafter"/>
</dbReference>
<dbReference type="InterPro" id="IPR057563">
    <property type="entry name" value="Sema5A/B-like_TSP-1"/>
</dbReference>
<dbReference type="GO" id="GO:0071526">
    <property type="term" value="P:semaphorin-plexin signaling pathway"/>
    <property type="evidence" value="ECO:0007669"/>
    <property type="project" value="TreeGrafter"/>
</dbReference>
<keyword evidence="6 12" id="KW-1133">Transmembrane helix</keyword>
<dbReference type="GO" id="GO:0007411">
    <property type="term" value="P:axon guidance"/>
    <property type="evidence" value="ECO:0007669"/>
    <property type="project" value="TreeGrafter"/>
</dbReference>
<dbReference type="SMART" id="SM00630">
    <property type="entry name" value="Sema"/>
    <property type="match status" value="1"/>
</dbReference>
<dbReference type="SMART" id="SM00423">
    <property type="entry name" value="PSI"/>
    <property type="match status" value="1"/>
</dbReference>
<keyword evidence="8" id="KW-1015">Disulfide bond</keyword>
<keyword evidence="4" id="KW-0221">Differentiation</keyword>
<keyword evidence="3" id="KW-0677">Repeat</keyword>
<evidence type="ECO:0000256" key="2">
    <source>
        <dbReference type="ARBA" id="ARBA00022692"/>
    </source>
</evidence>
<organism evidence="15 16">
    <name type="scientific">Petromyzon marinus</name>
    <name type="common">Sea lamprey</name>
    <dbReference type="NCBI Taxonomy" id="7757"/>
    <lineage>
        <taxon>Eukaryota</taxon>
        <taxon>Metazoa</taxon>
        <taxon>Chordata</taxon>
        <taxon>Craniata</taxon>
        <taxon>Vertebrata</taxon>
        <taxon>Cyclostomata</taxon>
        <taxon>Hyperoartia</taxon>
        <taxon>Petromyzontiformes</taxon>
        <taxon>Petromyzontidae</taxon>
        <taxon>Petromyzon</taxon>
    </lineage>
</organism>
<dbReference type="SUPFAM" id="SSF82895">
    <property type="entry name" value="TSP-1 type 1 repeat"/>
    <property type="match status" value="5"/>
</dbReference>
<evidence type="ECO:0000256" key="4">
    <source>
        <dbReference type="ARBA" id="ARBA00022782"/>
    </source>
</evidence>
<keyword evidence="2 12" id="KW-0812">Transmembrane</keyword>
<evidence type="ECO:0000313" key="16">
    <source>
        <dbReference type="RefSeq" id="XP_032806964.1"/>
    </source>
</evidence>
<dbReference type="Gene3D" id="2.20.100.10">
    <property type="entry name" value="Thrombospondin type-1 (TSP1) repeat"/>
    <property type="match status" value="6"/>
</dbReference>
<feature type="domain" description="Sema" evidence="14">
    <location>
        <begin position="55"/>
        <end position="533"/>
    </location>
</feature>
<dbReference type="PANTHER" id="PTHR11036:SF78">
    <property type="entry name" value="SEMAPHORIN-5A"/>
    <property type="match status" value="1"/>
</dbReference>
<accession>A0AAJ7SWV1</accession>
<evidence type="ECO:0000313" key="15">
    <source>
        <dbReference type="Proteomes" id="UP001318040"/>
    </source>
</evidence>
<feature type="compositionally biased region" description="Gly residues" evidence="11">
    <location>
        <begin position="312"/>
        <end position="323"/>
    </location>
</feature>
<feature type="transmembrane region" description="Helical" evidence="12">
    <location>
        <begin position="1062"/>
        <end position="1086"/>
    </location>
</feature>
<dbReference type="FunFam" id="2.20.100.10:FF:000001">
    <property type="entry name" value="semaphorin-5A isoform X1"/>
    <property type="match status" value="3"/>
</dbReference>